<dbReference type="CDD" id="cd00190">
    <property type="entry name" value="Tryp_SPc"/>
    <property type="match status" value="1"/>
</dbReference>
<keyword evidence="5" id="KW-0732">Signal</keyword>
<evidence type="ECO:0000256" key="3">
    <source>
        <dbReference type="PROSITE-ProRule" id="PRU00124"/>
    </source>
</evidence>
<protein>
    <submittedName>
        <fullName evidence="7">Nudel-like protein</fullName>
    </submittedName>
</protein>
<dbReference type="PRINTS" id="PR00261">
    <property type="entry name" value="LDLRECEPTOR"/>
</dbReference>
<dbReference type="InterPro" id="IPR009003">
    <property type="entry name" value="Peptidase_S1_PA"/>
</dbReference>
<evidence type="ECO:0000313" key="7">
    <source>
        <dbReference type="EMBL" id="AID60300.1"/>
    </source>
</evidence>
<dbReference type="AlphaFoldDB" id="A0A068F768"/>
<evidence type="ECO:0000256" key="1">
    <source>
        <dbReference type="ARBA" id="ARBA00023157"/>
    </source>
</evidence>
<evidence type="ECO:0000259" key="6">
    <source>
        <dbReference type="PROSITE" id="PS50240"/>
    </source>
</evidence>
<feature type="disulfide bond" evidence="3">
    <location>
        <begin position="138"/>
        <end position="156"/>
    </location>
</feature>
<feature type="region of interest" description="Disordered" evidence="4">
    <location>
        <begin position="211"/>
        <end position="269"/>
    </location>
</feature>
<reference evidence="7" key="2">
    <citation type="submission" date="2014-02" db="EMBL/GenBank/DDBJ databases">
        <authorList>
            <person name="Bao Y.-Y."/>
            <person name="Zhang C.-X."/>
        </authorList>
    </citation>
    <scope>NUCLEOTIDE SEQUENCE</scope>
</reference>
<dbReference type="FunFam" id="4.10.400.10:FF:000065">
    <property type="entry name" value="Transmembrane protease serine 7"/>
    <property type="match status" value="1"/>
</dbReference>
<feature type="disulfide bond" evidence="3">
    <location>
        <begin position="174"/>
        <end position="186"/>
    </location>
</feature>
<dbReference type="InterPro" id="IPR001254">
    <property type="entry name" value="Trypsin_dom"/>
</dbReference>
<dbReference type="EMBL" id="KJ512077">
    <property type="protein sequence ID" value="AID60300.1"/>
    <property type="molecule type" value="mRNA"/>
</dbReference>
<sequence>MFCGRNILIAAVSILLVQEFSIAASINSTNERDKRQASRCPGKFECKNSHCVKQFDICDGTVNCGDGSDEWQATCIKHNIKCPKGSFRCAYGACVDSVKKCDGVRDCADNSDELLLSCPGVKWLNGNYPECRGDEFQCRNGQCIDKYSVCDGTTDCTDQSDETVTQCNNENFGCPKNSFQCAYGGCVDQSARCNRRFDCADGSDEDEALCGTAPPAGRPTLKPLQPSASVPQQTTPIELALPTARPTPRPTPRPTQPPPTRPPVTASSKDCLVPSFPNTEYVLATCENNCQLRPNDVVNGVAVVNIVCKEPYIKPDSVIDYMFCFNGIWRPENHACVQTCDPLISPTLVSTCTLKGEKVPCTGRIRPGTLVRHQCQAGYTERGGLPLVDNECLPTGKWLRVARQSCTYRCGVVQTESGPDNSPLISYGEQANILYHPWNAGLYTRGDSSNYEHICGGTLITPYLILTAAHCLHRRTGQQRDPARMKIGLAKYYRTFNDPRDKDAQLMDVERIIVSEIYEGADLHYNYDLGIIEMKNTVRLSQYVMPACLATDSNFRLTSDMLGTVVGWGLTEDNLPSPTLQKARLPYYTQADCRDKLQQIAQNAQSTYISRDKFCAFYTNGTNVQQGDSGEGITFEFSGRQYVFGVVSTQVEHKVSTFTDLTNQLHKRFIEDVLLSIRNKYKL</sequence>
<feature type="disulfide bond" evidence="3">
    <location>
        <begin position="131"/>
        <end position="143"/>
    </location>
</feature>
<name>A0A068F768_NILLU</name>
<dbReference type="GO" id="GO:0004252">
    <property type="term" value="F:serine-type endopeptidase activity"/>
    <property type="evidence" value="ECO:0007669"/>
    <property type="project" value="InterPro"/>
</dbReference>
<feature type="disulfide bond" evidence="3">
    <location>
        <begin position="181"/>
        <end position="199"/>
    </location>
</feature>
<dbReference type="InterPro" id="IPR002172">
    <property type="entry name" value="LDrepeatLR_classA_rpt"/>
</dbReference>
<evidence type="ECO:0000256" key="2">
    <source>
        <dbReference type="ARBA" id="ARBA00023180"/>
    </source>
</evidence>
<feature type="compositionally biased region" description="Polar residues" evidence="4">
    <location>
        <begin position="226"/>
        <end position="236"/>
    </location>
</feature>
<feature type="compositionally biased region" description="Pro residues" evidence="4">
    <location>
        <begin position="245"/>
        <end position="262"/>
    </location>
</feature>
<dbReference type="OrthoDB" id="2019384at2759"/>
<organism evidence="7">
    <name type="scientific">Nilaparvata lugens</name>
    <name type="common">Brown planthopper</name>
    <dbReference type="NCBI Taxonomy" id="108931"/>
    <lineage>
        <taxon>Eukaryota</taxon>
        <taxon>Metazoa</taxon>
        <taxon>Ecdysozoa</taxon>
        <taxon>Arthropoda</taxon>
        <taxon>Hexapoda</taxon>
        <taxon>Insecta</taxon>
        <taxon>Pterygota</taxon>
        <taxon>Neoptera</taxon>
        <taxon>Paraneoptera</taxon>
        <taxon>Hemiptera</taxon>
        <taxon>Auchenorrhyncha</taxon>
        <taxon>Fulgoroidea</taxon>
        <taxon>Delphacidae</taxon>
        <taxon>Delphacinae</taxon>
        <taxon>Nilaparvata</taxon>
    </lineage>
</organism>
<reference evidence="7" key="1">
    <citation type="journal article" date="2014" name="BMC Genomics">
        <title>Genomic insights into the serine protease gene family and expression profile analysis in the planthopper, Nilaparvata lugens.</title>
        <authorList>
            <person name="Bao Y.Y."/>
            <person name="Qin X."/>
            <person name="Yu B."/>
            <person name="Chen L.B."/>
            <person name="Wang Z.C."/>
            <person name="Zhang C.X."/>
        </authorList>
    </citation>
    <scope>NUCLEOTIDE SEQUENCE</scope>
</reference>
<dbReference type="SUPFAM" id="SSF50494">
    <property type="entry name" value="Trypsin-like serine proteases"/>
    <property type="match status" value="1"/>
</dbReference>
<accession>A0A068F768</accession>
<dbReference type="InterPro" id="IPR036055">
    <property type="entry name" value="LDL_receptor-like_sf"/>
</dbReference>
<dbReference type="Gene3D" id="4.10.400.10">
    <property type="entry name" value="Low-density Lipoprotein Receptor"/>
    <property type="match status" value="4"/>
</dbReference>
<feature type="domain" description="Peptidase S1" evidence="6">
    <location>
        <begin position="425"/>
        <end position="675"/>
    </location>
</feature>
<dbReference type="PROSITE" id="PS50240">
    <property type="entry name" value="TRYPSIN_DOM"/>
    <property type="match status" value="1"/>
</dbReference>
<dbReference type="Gene3D" id="2.40.10.10">
    <property type="entry name" value="Trypsin-like serine proteases"/>
    <property type="match status" value="1"/>
</dbReference>
<feature type="disulfide bond" evidence="3">
    <location>
        <begin position="46"/>
        <end position="64"/>
    </location>
</feature>
<dbReference type="PANTHER" id="PTHR24252:SF7">
    <property type="entry name" value="HYALIN"/>
    <property type="match status" value="1"/>
</dbReference>
<keyword evidence="2" id="KW-0325">Glycoprotein</keyword>
<dbReference type="PROSITE" id="PS01209">
    <property type="entry name" value="LDLRA_1"/>
    <property type="match status" value="2"/>
</dbReference>
<dbReference type="Pfam" id="PF00057">
    <property type="entry name" value="Ldl_recept_a"/>
    <property type="match status" value="4"/>
</dbReference>
<feature type="disulfide bond" evidence="3">
    <location>
        <begin position="89"/>
        <end position="107"/>
    </location>
</feature>
<feature type="signal peptide" evidence="5">
    <location>
        <begin position="1"/>
        <end position="23"/>
    </location>
</feature>
<dbReference type="InterPro" id="IPR023415">
    <property type="entry name" value="LDLR_class-A_CS"/>
</dbReference>
<dbReference type="PROSITE" id="PS50068">
    <property type="entry name" value="LDLRA_2"/>
    <property type="match status" value="4"/>
</dbReference>
<dbReference type="InterPro" id="IPR043504">
    <property type="entry name" value="Peptidase_S1_PA_chymotrypsin"/>
</dbReference>
<dbReference type="PROSITE" id="PS00134">
    <property type="entry name" value="TRYPSIN_HIS"/>
    <property type="match status" value="1"/>
</dbReference>
<comment type="caution">
    <text evidence="3">Lacks conserved residue(s) required for the propagation of feature annotation.</text>
</comment>
<dbReference type="SMART" id="SM00192">
    <property type="entry name" value="LDLa"/>
    <property type="match status" value="4"/>
</dbReference>
<evidence type="ECO:0000256" key="5">
    <source>
        <dbReference type="SAM" id="SignalP"/>
    </source>
</evidence>
<dbReference type="SMART" id="SM00020">
    <property type="entry name" value="Tryp_SPc"/>
    <property type="match status" value="1"/>
</dbReference>
<feature type="disulfide bond" evidence="3">
    <location>
        <begin position="82"/>
        <end position="94"/>
    </location>
</feature>
<keyword evidence="1 3" id="KW-1015">Disulfide bond</keyword>
<dbReference type="GO" id="GO:0006508">
    <property type="term" value="P:proteolysis"/>
    <property type="evidence" value="ECO:0007669"/>
    <property type="project" value="InterPro"/>
</dbReference>
<dbReference type="CDD" id="cd00112">
    <property type="entry name" value="LDLa"/>
    <property type="match status" value="4"/>
</dbReference>
<dbReference type="InterPro" id="IPR018114">
    <property type="entry name" value="TRYPSIN_HIS"/>
</dbReference>
<proteinExistence type="evidence at transcript level"/>
<dbReference type="Pfam" id="PF00089">
    <property type="entry name" value="Trypsin"/>
    <property type="match status" value="1"/>
</dbReference>
<dbReference type="SUPFAM" id="SSF57424">
    <property type="entry name" value="LDL receptor-like module"/>
    <property type="match status" value="4"/>
</dbReference>
<dbReference type="PANTHER" id="PTHR24252">
    <property type="entry name" value="ACROSIN-RELATED"/>
    <property type="match status" value="1"/>
</dbReference>
<feature type="chain" id="PRO_5001650374" evidence="5">
    <location>
        <begin position="24"/>
        <end position="683"/>
    </location>
</feature>
<evidence type="ECO:0000256" key="4">
    <source>
        <dbReference type="SAM" id="MobiDB-lite"/>
    </source>
</evidence>